<keyword evidence="3" id="KW-1185">Reference proteome</keyword>
<evidence type="ECO:0000313" key="2">
    <source>
        <dbReference type="EMBL" id="KAG8234272.1"/>
    </source>
</evidence>
<accession>A0A8K0KFX4</accession>
<sequence>MTSPMRLRRSILPPVTDSLFFKKRGFHQNRDWIQRYRFNGKDKAPKGYNTSKLKEKTTAKQYKSELEKKLETKQVNWKRESVEGKWNIIKNVLQETADEFLGVEDREKRQGWFDEECREIIKKRNDARRKMIEKRTRTNVEQFRQKRKEAEKLCRRKKEEFGRKNGLQNWKMLLTGTRGNLLEVKMFGWHKRVEARKSNNLEKVIEEELLSIDSASIIYNKLSMYMKEIACNKTYKSKIKTTVKPSKLVTIASLARRFSSLATSVPRRRPILAVTPSCPDSLKRDERTIYIESQQQNPAMAVICKEGCSLMSSISARSLSMGQP</sequence>
<dbReference type="Proteomes" id="UP000792457">
    <property type="component" value="Unassembled WGS sequence"/>
</dbReference>
<organism evidence="2 3">
    <name type="scientific">Ladona fulva</name>
    <name type="common">Scarce chaser dragonfly</name>
    <name type="synonym">Libellula fulva</name>
    <dbReference type="NCBI Taxonomy" id="123851"/>
    <lineage>
        <taxon>Eukaryota</taxon>
        <taxon>Metazoa</taxon>
        <taxon>Ecdysozoa</taxon>
        <taxon>Arthropoda</taxon>
        <taxon>Hexapoda</taxon>
        <taxon>Insecta</taxon>
        <taxon>Pterygota</taxon>
        <taxon>Palaeoptera</taxon>
        <taxon>Odonata</taxon>
        <taxon>Epiprocta</taxon>
        <taxon>Anisoptera</taxon>
        <taxon>Libelluloidea</taxon>
        <taxon>Libellulidae</taxon>
        <taxon>Ladona</taxon>
    </lineage>
</organism>
<comment type="caution">
    <text evidence="2">The sequence shown here is derived from an EMBL/GenBank/DDBJ whole genome shotgun (WGS) entry which is preliminary data.</text>
</comment>
<proteinExistence type="predicted"/>
<keyword evidence="1" id="KW-0175">Coiled coil</keyword>
<evidence type="ECO:0000313" key="3">
    <source>
        <dbReference type="Proteomes" id="UP000792457"/>
    </source>
</evidence>
<name>A0A8K0KFX4_LADFU</name>
<feature type="coiled-coil region" evidence="1">
    <location>
        <begin position="133"/>
        <end position="160"/>
    </location>
</feature>
<reference evidence="2" key="1">
    <citation type="submission" date="2013-04" db="EMBL/GenBank/DDBJ databases">
        <authorList>
            <person name="Qu J."/>
            <person name="Murali S.C."/>
            <person name="Bandaranaike D."/>
            <person name="Bellair M."/>
            <person name="Blankenburg K."/>
            <person name="Chao H."/>
            <person name="Dinh H."/>
            <person name="Doddapaneni H."/>
            <person name="Downs B."/>
            <person name="Dugan-Rocha S."/>
            <person name="Elkadiri S."/>
            <person name="Gnanaolivu R.D."/>
            <person name="Hernandez B."/>
            <person name="Javaid M."/>
            <person name="Jayaseelan J.C."/>
            <person name="Lee S."/>
            <person name="Li M."/>
            <person name="Ming W."/>
            <person name="Munidasa M."/>
            <person name="Muniz J."/>
            <person name="Nguyen L."/>
            <person name="Ongeri F."/>
            <person name="Osuji N."/>
            <person name="Pu L.-L."/>
            <person name="Puazo M."/>
            <person name="Qu C."/>
            <person name="Quiroz J."/>
            <person name="Raj R."/>
            <person name="Weissenberger G."/>
            <person name="Xin Y."/>
            <person name="Zou X."/>
            <person name="Han Y."/>
            <person name="Richards S."/>
            <person name="Worley K."/>
            <person name="Muzny D."/>
            <person name="Gibbs R."/>
        </authorList>
    </citation>
    <scope>NUCLEOTIDE SEQUENCE</scope>
    <source>
        <strain evidence="2">Sampled in the wild</strain>
    </source>
</reference>
<gene>
    <name evidence="2" type="ORF">J437_LFUL006517</name>
</gene>
<evidence type="ECO:0000256" key="1">
    <source>
        <dbReference type="SAM" id="Coils"/>
    </source>
</evidence>
<dbReference type="EMBL" id="KZ308793">
    <property type="protein sequence ID" value="KAG8234272.1"/>
    <property type="molecule type" value="Genomic_DNA"/>
</dbReference>
<dbReference type="AlphaFoldDB" id="A0A8K0KFX4"/>
<protein>
    <submittedName>
        <fullName evidence="2">Uncharacterized protein</fullName>
    </submittedName>
</protein>
<reference evidence="2" key="2">
    <citation type="submission" date="2017-10" db="EMBL/GenBank/DDBJ databases">
        <title>Ladona fulva Genome sequencing and assembly.</title>
        <authorList>
            <person name="Murali S."/>
            <person name="Richards S."/>
            <person name="Bandaranaike D."/>
            <person name="Bellair M."/>
            <person name="Blankenburg K."/>
            <person name="Chao H."/>
            <person name="Dinh H."/>
            <person name="Doddapaneni H."/>
            <person name="Dugan-Rocha S."/>
            <person name="Elkadiri S."/>
            <person name="Gnanaolivu R."/>
            <person name="Hernandez B."/>
            <person name="Skinner E."/>
            <person name="Javaid M."/>
            <person name="Lee S."/>
            <person name="Li M."/>
            <person name="Ming W."/>
            <person name="Munidasa M."/>
            <person name="Muniz J."/>
            <person name="Nguyen L."/>
            <person name="Hughes D."/>
            <person name="Osuji N."/>
            <person name="Pu L.-L."/>
            <person name="Puazo M."/>
            <person name="Qu C."/>
            <person name="Quiroz J."/>
            <person name="Raj R."/>
            <person name="Weissenberger G."/>
            <person name="Xin Y."/>
            <person name="Zou X."/>
            <person name="Han Y."/>
            <person name="Worley K."/>
            <person name="Muzny D."/>
            <person name="Gibbs R."/>
        </authorList>
    </citation>
    <scope>NUCLEOTIDE SEQUENCE</scope>
    <source>
        <strain evidence="2">Sampled in the wild</strain>
    </source>
</reference>